<dbReference type="InterPro" id="IPR029033">
    <property type="entry name" value="His_PPase_superfam"/>
</dbReference>
<dbReference type="PANTHER" id="PTHR11567:SF110">
    <property type="entry name" value="2-PHOSPHOXYLOSE PHOSPHATASE 1"/>
    <property type="match status" value="1"/>
</dbReference>
<protein>
    <recommendedName>
        <fullName evidence="2">3-phytase</fullName>
        <ecNumber evidence="2">3.1.3.8</ecNumber>
    </recommendedName>
</protein>
<dbReference type="EMBL" id="JAGIXG020000069">
    <property type="protein sequence ID" value="KAI6778387.1"/>
    <property type="molecule type" value="Genomic_DNA"/>
</dbReference>
<evidence type="ECO:0000256" key="2">
    <source>
        <dbReference type="ARBA" id="ARBA00012632"/>
    </source>
</evidence>
<sequence length="578" mass="63916">TAGELHCSGLDSLLNPSIVARSPAQLGQDHIPRPKLSNPRWPQPHPRPHQVQPSPVVDMTTLQPRPPYTDAELAALYPPSLQLQNVQILLRHGERTPVTPRFQEHGLPAFWPYCKAVRHLRSAVMDVDHPDASPDAQFSTLAWKRRLETMSHKDAPIIAAGKHGELDDICDMGMLTDKGRATTTHLGRRLRALYVDRLGFLAPSLDADNVDTLYLRATPIQRALESMQQTLHGLYPPANRAPDLPPVNVLARAIGEETLFPNEGNCRRFAILARAFAQRAAERWNDSPEMDYLTRQLGRYLPDPSARVAVDGKPRLSGIMDTMNATYAHGPDTKLPKAFYDPKVKDIIETIGVEEWYAGYRESEEYRTLGIGGLLGDVVARMVGSVEQTTADGQYELQRRGQGHAPAVRFGLSGCHDTTLAAILSSLGTFGHKQWPPFTSHIAIELFRHTTAPDRPPPAAPTTGSWLASLFGASGKPSLSPAGVPPAGGIGRTKMFDLTPAERERLEGYYVRVRYNDEPVTVPGCKQQGNHLEGDESFCTLAAFKSIVDKFTPVDWRQQCRININETPFPEKNQPSGF</sequence>
<organism evidence="5 6">
    <name type="scientific">Emericellopsis cladophorae</name>
    <dbReference type="NCBI Taxonomy" id="2686198"/>
    <lineage>
        <taxon>Eukaryota</taxon>
        <taxon>Fungi</taxon>
        <taxon>Dikarya</taxon>
        <taxon>Ascomycota</taxon>
        <taxon>Pezizomycotina</taxon>
        <taxon>Sordariomycetes</taxon>
        <taxon>Hypocreomycetidae</taxon>
        <taxon>Hypocreales</taxon>
        <taxon>Bionectriaceae</taxon>
        <taxon>Emericellopsis</taxon>
    </lineage>
</organism>
<dbReference type="SUPFAM" id="SSF53254">
    <property type="entry name" value="Phosphoglycerate mutase-like"/>
    <property type="match status" value="1"/>
</dbReference>
<comment type="similarity">
    <text evidence="1">Belongs to the histidine acid phosphatase family.</text>
</comment>
<dbReference type="GeneID" id="75827295"/>
<dbReference type="PROSITE" id="PS00616">
    <property type="entry name" value="HIS_ACID_PHOSPHAT_1"/>
    <property type="match status" value="1"/>
</dbReference>
<evidence type="ECO:0000256" key="1">
    <source>
        <dbReference type="ARBA" id="ARBA00005375"/>
    </source>
</evidence>
<dbReference type="EC" id="3.1.3.8" evidence="2"/>
<evidence type="ECO:0000256" key="3">
    <source>
        <dbReference type="ARBA" id="ARBA00022801"/>
    </source>
</evidence>
<gene>
    <name evidence="5" type="ORF">J7T54_000776</name>
</gene>
<keyword evidence="3" id="KW-0378">Hydrolase</keyword>
<dbReference type="InterPro" id="IPR033379">
    <property type="entry name" value="Acid_Pase_AS"/>
</dbReference>
<name>A0A9Q0BAJ4_9HYPO</name>
<dbReference type="Pfam" id="PF00328">
    <property type="entry name" value="His_Phos_2"/>
    <property type="match status" value="1"/>
</dbReference>
<evidence type="ECO:0000256" key="4">
    <source>
        <dbReference type="SAM" id="MobiDB-lite"/>
    </source>
</evidence>
<dbReference type="PANTHER" id="PTHR11567">
    <property type="entry name" value="ACID PHOSPHATASE-RELATED"/>
    <property type="match status" value="1"/>
</dbReference>
<dbReference type="AlphaFoldDB" id="A0A9Q0BAJ4"/>
<keyword evidence="6" id="KW-1185">Reference proteome</keyword>
<dbReference type="OrthoDB" id="10257284at2759"/>
<dbReference type="RefSeq" id="XP_051359243.1">
    <property type="nucleotide sequence ID" value="XM_051509751.1"/>
</dbReference>
<dbReference type="Proteomes" id="UP001055219">
    <property type="component" value="Unassembled WGS sequence"/>
</dbReference>
<accession>A0A9Q0BAJ4</accession>
<reference evidence="5" key="2">
    <citation type="submission" date="2022-07" db="EMBL/GenBank/DDBJ databases">
        <authorList>
            <person name="Goncalves M.F.M."/>
            <person name="Hilario S."/>
            <person name="Van De Peer Y."/>
            <person name="Esteves A.C."/>
            <person name="Alves A."/>
        </authorList>
    </citation>
    <scope>NUCLEOTIDE SEQUENCE</scope>
    <source>
        <strain evidence="5">MUM 19.33</strain>
    </source>
</reference>
<evidence type="ECO:0000313" key="5">
    <source>
        <dbReference type="EMBL" id="KAI6778387.1"/>
    </source>
</evidence>
<feature type="region of interest" description="Disordered" evidence="4">
    <location>
        <begin position="24"/>
        <end position="55"/>
    </location>
</feature>
<evidence type="ECO:0000313" key="6">
    <source>
        <dbReference type="Proteomes" id="UP001055219"/>
    </source>
</evidence>
<dbReference type="InterPro" id="IPR050645">
    <property type="entry name" value="Histidine_acid_phosphatase"/>
</dbReference>
<dbReference type="CDD" id="cd07061">
    <property type="entry name" value="HP_HAP_like"/>
    <property type="match status" value="1"/>
</dbReference>
<dbReference type="GO" id="GO:0016158">
    <property type="term" value="F:inositol hexakisphosphate 3-phosphatase activity"/>
    <property type="evidence" value="ECO:0007669"/>
    <property type="project" value="UniProtKB-EC"/>
</dbReference>
<comment type="caution">
    <text evidence="5">The sequence shown here is derived from an EMBL/GenBank/DDBJ whole genome shotgun (WGS) entry which is preliminary data.</text>
</comment>
<proteinExistence type="inferred from homology"/>
<reference evidence="5" key="1">
    <citation type="journal article" date="2021" name="J Fungi (Basel)">
        <title>Genomic and Metabolomic Analyses of the Marine Fungus Emericellopsis cladophorae: Insights into Saltwater Adaptability Mechanisms and Its Biosynthetic Potential.</title>
        <authorList>
            <person name="Goncalves M.F.M."/>
            <person name="Hilario S."/>
            <person name="Van de Peer Y."/>
            <person name="Esteves A.C."/>
            <person name="Alves A."/>
        </authorList>
    </citation>
    <scope>NUCLEOTIDE SEQUENCE</scope>
    <source>
        <strain evidence="5">MUM 19.33</strain>
    </source>
</reference>
<dbReference type="Gene3D" id="3.40.50.1240">
    <property type="entry name" value="Phosphoglycerate mutase-like"/>
    <property type="match status" value="1"/>
</dbReference>
<dbReference type="InterPro" id="IPR000560">
    <property type="entry name" value="His_Pase_clade-2"/>
</dbReference>
<feature type="non-terminal residue" evidence="5">
    <location>
        <position position="1"/>
    </location>
</feature>